<keyword evidence="1" id="KW-0808">Transferase</keyword>
<protein>
    <submittedName>
        <fullName evidence="1">Nucleotidyltransferase family protein</fullName>
    </submittedName>
</protein>
<sequence length="352" mass="41859">MMTYKETLFFIGKCLTISHEKKNYEEVELELQSGKIDWDQVVKVSTGQFVFPALYCNLKRMKFLHYLPKDLVEYMEHITNLNRDRNQQIIEQAKEINKLLLSNNITPIFLKGTGNLLEGLYEDIAERMVGDIDFLVSDSEFKSTIYILKKFYYSEFHKNKPDTTLTNRHYPKMTKEGRIASIEVHYKMVSNLKIIDFNYDFIFPNILKNKHGSFLSHKDNIIMTSINKQFNDNGQFLKNINLRNSYDLFLLSKKENTIESIKKLKNHKELNCFIYSCYNIFNKPKSINFDNNDSAKLFYKKQIHLLDNPKSSLKKRITKDQLKYSHRFKTLLKALYNKDYFNYVLNRIKSKL</sequence>
<dbReference type="InterPro" id="IPR039498">
    <property type="entry name" value="NTP_transf_5"/>
</dbReference>
<accession>A0A839AML5</accession>
<keyword evidence="2" id="KW-1185">Reference proteome</keyword>
<dbReference type="AlphaFoldDB" id="A0A839AML5"/>
<dbReference type="Proteomes" id="UP000563906">
    <property type="component" value="Unassembled WGS sequence"/>
</dbReference>
<comment type="caution">
    <text evidence="1">The sequence shown here is derived from an EMBL/GenBank/DDBJ whole genome shotgun (WGS) entry which is preliminary data.</text>
</comment>
<dbReference type="GO" id="GO:0016740">
    <property type="term" value="F:transferase activity"/>
    <property type="evidence" value="ECO:0007669"/>
    <property type="project" value="UniProtKB-KW"/>
</dbReference>
<dbReference type="Pfam" id="PF14907">
    <property type="entry name" value="NTP_transf_5"/>
    <property type="match status" value="1"/>
</dbReference>
<proteinExistence type="predicted"/>
<gene>
    <name evidence="1" type="ORF">H3Z83_03610</name>
</gene>
<organism evidence="1 2">
    <name type="scientific">Tenacibaculum pelagium</name>
    <dbReference type="NCBI Taxonomy" id="2759527"/>
    <lineage>
        <taxon>Bacteria</taxon>
        <taxon>Pseudomonadati</taxon>
        <taxon>Bacteroidota</taxon>
        <taxon>Flavobacteriia</taxon>
        <taxon>Flavobacteriales</taxon>
        <taxon>Flavobacteriaceae</taxon>
        <taxon>Tenacibaculum</taxon>
    </lineage>
</organism>
<evidence type="ECO:0000313" key="1">
    <source>
        <dbReference type="EMBL" id="MBA6155610.1"/>
    </source>
</evidence>
<dbReference type="RefSeq" id="WP_182124098.1">
    <property type="nucleotide sequence ID" value="NZ_JACGLS010000001.1"/>
</dbReference>
<evidence type="ECO:0000313" key="2">
    <source>
        <dbReference type="Proteomes" id="UP000563906"/>
    </source>
</evidence>
<reference evidence="1 2" key="1">
    <citation type="submission" date="2020-07" db="EMBL/GenBank/DDBJ databases">
        <title>Bacterium isolated from marine sediment.</title>
        <authorList>
            <person name="Shang D."/>
            <person name="Du Z.-J."/>
        </authorList>
    </citation>
    <scope>NUCLEOTIDE SEQUENCE [LARGE SCALE GENOMIC DNA]</scope>
    <source>
        <strain evidence="1 2">S7007</strain>
    </source>
</reference>
<name>A0A839AML5_9FLAO</name>
<dbReference type="EMBL" id="JACGLS010000001">
    <property type="protein sequence ID" value="MBA6155610.1"/>
    <property type="molecule type" value="Genomic_DNA"/>
</dbReference>